<sequence>NHLLARYYYGMMLKQDDKSEQALRVLSDLHRDIPKDDPLGNATESEIKALQKKIDQKVEAE</sequence>
<comment type="caution">
    <text evidence="1">The sequence shown here is derived from an EMBL/GenBank/DDBJ whole genome shotgun (WGS) entry which is preliminary data.</text>
</comment>
<protein>
    <submittedName>
        <fullName evidence="1">Cytochrome C biogenesis protein CcmI</fullName>
    </submittedName>
</protein>
<proteinExistence type="predicted"/>
<reference evidence="1 2" key="1">
    <citation type="journal article" date="2018" name="Nat. Biotechnol.">
        <title>A standardized bacterial taxonomy based on genome phylogeny substantially revises the tree of life.</title>
        <authorList>
            <person name="Parks D.H."/>
            <person name="Chuvochina M."/>
            <person name="Waite D.W."/>
            <person name="Rinke C."/>
            <person name="Skarshewski A."/>
            <person name="Chaumeil P.A."/>
            <person name="Hugenholtz P."/>
        </authorList>
    </citation>
    <scope>NUCLEOTIDE SEQUENCE [LARGE SCALE GENOMIC DNA]</scope>
    <source>
        <strain evidence="1">UBA9881</strain>
    </source>
</reference>
<dbReference type="Proteomes" id="UP000264179">
    <property type="component" value="Unassembled WGS sequence"/>
</dbReference>
<dbReference type="EMBL" id="DPOP01000128">
    <property type="protein sequence ID" value="HCW68676.1"/>
    <property type="molecule type" value="Genomic_DNA"/>
</dbReference>
<dbReference type="AlphaFoldDB" id="A0A3D5NB82"/>
<accession>A0A3D5NB82</accession>
<gene>
    <name evidence="1" type="ORF">DHR80_16070</name>
</gene>
<feature type="non-terminal residue" evidence="1">
    <location>
        <position position="1"/>
    </location>
</feature>
<evidence type="ECO:0000313" key="1">
    <source>
        <dbReference type="EMBL" id="HCW68676.1"/>
    </source>
</evidence>
<evidence type="ECO:0000313" key="2">
    <source>
        <dbReference type="Proteomes" id="UP000264179"/>
    </source>
</evidence>
<organism evidence="1 2">
    <name type="scientific">Thalassospira lucentensis</name>
    <dbReference type="NCBI Taxonomy" id="168935"/>
    <lineage>
        <taxon>Bacteria</taxon>
        <taxon>Pseudomonadati</taxon>
        <taxon>Pseudomonadota</taxon>
        <taxon>Alphaproteobacteria</taxon>
        <taxon>Rhodospirillales</taxon>
        <taxon>Thalassospiraceae</taxon>
        <taxon>Thalassospira</taxon>
    </lineage>
</organism>
<name>A0A3D5NB82_9PROT</name>